<feature type="transmembrane region" description="Helical" evidence="8">
    <location>
        <begin position="216"/>
        <end position="235"/>
    </location>
</feature>
<dbReference type="Pfam" id="PF00474">
    <property type="entry name" value="SSF"/>
    <property type="match status" value="1"/>
</dbReference>
<reference evidence="9 10" key="1">
    <citation type="submission" date="2019-12" db="EMBL/GenBank/DDBJ databases">
        <authorList>
            <person name="Li M."/>
        </authorList>
    </citation>
    <scope>NUCLEOTIDE SEQUENCE [LARGE SCALE GENOMIC DNA]</scope>
    <source>
        <strain evidence="9 10">GBMRC 2046</strain>
    </source>
</reference>
<feature type="transmembrane region" description="Helical" evidence="8">
    <location>
        <begin position="484"/>
        <end position="506"/>
    </location>
</feature>
<accession>A0A7X3LVK7</accession>
<evidence type="ECO:0008006" key="11">
    <source>
        <dbReference type="Google" id="ProtNLM"/>
    </source>
</evidence>
<feature type="transmembrane region" description="Helical" evidence="8">
    <location>
        <begin position="450"/>
        <end position="472"/>
    </location>
</feature>
<dbReference type="EMBL" id="WUMV01000006">
    <property type="protein sequence ID" value="MXN65907.1"/>
    <property type="molecule type" value="Genomic_DNA"/>
</dbReference>
<feature type="transmembrane region" description="Helical" evidence="8">
    <location>
        <begin position="307"/>
        <end position="325"/>
    </location>
</feature>
<dbReference type="InterPro" id="IPR050277">
    <property type="entry name" value="Sodium:Solute_Symporter"/>
</dbReference>
<feature type="transmembrane region" description="Helical" evidence="8">
    <location>
        <begin position="111"/>
        <end position="132"/>
    </location>
</feature>
<keyword evidence="6 8" id="KW-0472">Membrane</keyword>
<comment type="caution">
    <text evidence="9">The sequence shown here is derived from an EMBL/GenBank/DDBJ whole genome shotgun (WGS) entry which is preliminary data.</text>
</comment>
<feature type="transmembrane region" description="Helical" evidence="8">
    <location>
        <begin position="422"/>
        <end position="443"/>
    </location>
</feature>
<evidence type="ECO:0000256" key="5">
    <source>
        <dbReference type="ARBA" id="ARBA00022989"/>
    </source>
</evidence>
<dbReference type="GO" id="GO:0022857">
    <property type="term" value="F:transmembrane transporter activity"/>
    <property type="evidence" value="ECO:0007669"/>
    <property type="project" value="InterPro"/>
</dbReference>
<dbReference type="Proteomes" id="UP000433101">
    <property type="component" value="Unassembled WGS sequence"/>
</dbReference>
<keyword evidence="3" id="KW-0813">Transport</keyword>
<dbReference type="PROSITE" id="PS50283">
    <property type="entry name" value="NA_SOLUT_SYMP_3"/>
    <property type="match status" value="1"/>
</dbReference>
<evidence type="ECO:0000256" key="2">
    <source>
        <dbReference type="ARBA" id="ARBA00006434"/>
    </source>
</evidence>
<feature type="transmembrane region" description="Helical" evidence="8">
    <location>
        <begin position="77"/>
        <end position="99"/>
    </location>
</feature>
<organism evidence="9 10">
    <name type="scientific">Stappia sediminis</name>
    <dbReference type="NCBI Taxonomy" id="2692190"/>
    <lineage>
        <taxon>Bacteria</taxon>
        <taxon>Pseudomonadati</taxon>
        <taxon>Pseudomonadota</taxon>
        <taxon>Alphaproteobacteria</taxon>
        <taxon>Hyphomicrobiales</taxon>
        <taxon>Stappiaceae</taxon>
        <taxon>Stappia</taxon>
    </lineage>
</organism>
<dbReference type="PANTHER" id="PTHR48086">
    <property type="entry name" value="SODIUM/PROLINE SYMPORTER-RELATED"/>
    <property type="match status" value="1"/>
</dbReference>
<evidence type="ECO:0000256" key="3">
    <source>
        <dbReference type="ARBA" id="ARBA00022448"/>
    </source>
</evidence>
<dbReference type="AlphaFoldDB" id="A0A7X3LVK7"/>
<dbReference type="GO" id="GO:0005886">
    <property type="term" value="C:plasma membrane"/>
    <property type="evidence" value="ECO:0007669"/>
    <property type="project" value="TreeGrafter"/>
</dbReference>
<feature type="transmembrane region" description="Helical" evidence="8">
    <location>
        <begin position="16"/>
        <end position="33"/>
    </location>
</feature>
<dbReference type="InterPro" id="IPR038377">
    <property type="entry name" value="Na/Glc_symporter_sf"/>
</dbReference>
<keyword evidence="5 8" id="KW-1133">Transmembrane helix</keyword>
<protein>
    <recommendedName>
        <fullName evidence="11">Cation/acetate symporter</fullName>
    </recommendedName>
</protein>
<dbReference type="PANTHER" id="PTHR48086:SF5">
    <property type="entry name" value="NA(+):SOLUTE SYMPORTER (SSF FAMILY)"/>
    <property type="match status" value="1"/>
</dbReference>
<evidence type="ECO:0000256" key="8">
    <source>
        <dbReference type="SAM" id="Phobius"/>
    </source>
</evidence>
<dbReference type="InterPro" id="IPR001734">
    <property type="entry name" value="Na/solute_symporter"/>
</dbReference>
<feature type="transmembrane region" description="Helical" evidence="8">
    <location>
        <begin position="398"/>
        <end position="416"/>
    </location>
</feature>
<evidence type="ECO:0000313" key="9">
    <source>
        <dbReference type="EMBL" id="MXN65907.1"/>
    </source>
</evidence>
<evidence type="ECO:0000256" key="6">
    <source>
        <dbReference type="ARBA" id="ARBA00023136"/>
    </source>
</evidence>
<feature type="transmembrane region" description="Helical" evidence="8">
    <location>
        <begin position="354"/>
        <end position="378"/>
    </location>
</feature>
<keyword evidence="10" id="KW-1185">Reference proteome</keyword>
<dbReference type="Gene3D" id="1.20.1730.10">
    <property type="entry name" value="Sodium/glucose cotransporter"/>
    <property type="match status" value="1"/>
</dbReference>
<evidence type="ECO:0000256" key="7">
    <source>
        <dbReference type="RuleBase" id="RU362091"/>
    </source>
</evidence>
<comment type="similarity">
    <text evidence="2 7">Belongs to the sodium:solute symporter (SSF) (TC 2.A.21) family.</text>
</comment>
<evidence type="ECO:0000313" key="10">
    <source>
        <dbReference type="Proteomes" id="UP000433101"/>
    </source>
</evidence>
<sequence>MKIIGPVEQAPSNRRYVAFAAGLVALMTVLAALDRLGVPETLIRFVMFASPLVAFIFVGLAYGTVSPNGYLVGDRNVPAGLNGLAIGASIIGGSLFIGLADALRLWGAEGYFILAALTGGLYLAGFVFAPYLRRTQALTLPDFFGRKYNSSTLRLLGALVLVGALLPLFLAEVEIAGWLFGALFGLSRQAGVFSVLAILLLTVLLGGMRSLTWGQAAQAVTLAAAFALPAFYLWLNGDEGSSFAASVSDAGIAARYLPAAFQGMLSSLSFVELGTLTASILLGTACLPHILTRSLVAASPGVARRSFAWGLAFLAAFFAVAIVYSRQIQWQPTAEEPLLWGNAVGGIPPALSGLVWIGAFAATLSTAAGTLVILGGTLAHDVYSHAIDRMTPASRKVFAARLAVVGLCLFAGWFALKRPVELATLVAMSFSLAASGYFPVLVLSIWTRGISWTAALAGMVAGIAGSGGYFAGVEYLGMDELLGVSPLASAAFGVPAGFLASLFFHAGEWAHRFSIRGRPPKTAAKSI</sequence>
<keyword evidence="4 8" id="KW-0812">Transmembrane</keyword>
<proteinExistence type="inferred from homology"/>
<feature type="transmembrane region" description="Helical" evidence="8">
    <location>
        <begin position="45"/>
        <end position="65"/>
    </location>
</feature>
<feature type="transmembrane region" description="Helical" evidence="8">
    <location>
        <begin position="153"/>
        <end position="171"/>
    </location>
</feature>
<gene>
    <name evidence="9" type="ORF">GR183_13420</name>
</gene>
<name>A0A7X3LVK7_9HYPH</name>
<comment type="subcellular location">
    <subcellularLocation>
        <location evidence="1">Membrane</location>
        <topology evidence="1">Multi-pass membrane protein</topology>
    </subcellularLocation>
</comment>
<feature type="transmembrane region" description="Helical" evidence="8">
    <location>
        <begin position="265"/>
        <end position="287"/>
    </location>
</feature>
<feature type="transmembrane region" description="Helical" evidence="8">
    <location>
        <begin position="177"/>
        <end position="204"/>
    </location>
</feature>
<dbReference type="RefSeq" id="WP_160776148.1">
    <property type="nucleotide sequence ID" value="NZ_WUMV01000006.1"/>
</dbReference>
<evidence type="ECO:0000256" key="1">
    <source>
        <dbReference type="ARBA" id="ARBA00004141"/>
    </source>
</evidence>
<evidence type="ECO:0000256" key="4">
    <source>
        <dbReference type="ARBA" id="ARBA00022692"/>
    </source>
</evidence>